<dbReference type="AlphaFoldDB" id="A0A2P5YA88"/>
<name>A0A2P5YA88_GOSBA</name>
<evidence type="ECO:0000313" key="2">
    <source>
        <dbReference type="EMBL" id="PPS12495.1"/>
    </source>
</evidence>
<dbReference type="EMBL" id="KZ663473">
    <property type="protein sequence ID" value="PPS12495.1"/>
    <property type="molecule type" value="Genomic_DNA"/>
</dbReference>
<dbReference type="PANTHER" id="PTHR32108">
    <property type="entry name" value="DNA-DIRECTED RNA POLYMERASE SUBUNIT ALPHA"/>
    <property type="match status" value="1"/>
</dbReference>
<accession>A0A2P5YA88</accession>
<protein>
    <submittedName>
        <fullName evidence="2">Uncharacterized protein</fullName>
    </submittedName>
</protein>
<evidence type="ECO:0000313" key="3">
    <source>
        <dbReference type="Proteomes" id="UP000239757"/>
    </source>
</evidence>
<feature type="region of interest" description="Disordered" evidence="1">
    <location>
        <begin position="149"/>
        <end position="174"/>
    </location>
</feature>
<evidence type="ECO:0000256" key="1">
    <source>
        <dbReference type="SAM" id="MobiDB-lite"/>
    </source>
</evidence>
<organism evidence="2 3">
    <name type="scientific">Gossypium barbadense</name>
    <name type="common">Sea Island cotton</name>
    <name type="synonym">Hibiscus barbadensis</name>
    <dbReference type="NCBI Taxonomy" id="3634"/>
    <lineage>
        <taxon>Eukaryota</taxon>
        <taxon>Viridiplantae</taxon>
        <taxon>Streptophyta</taxon>
        <taxon>Embryophyta</taxon>
        <taxon>Tracheophyta</taxon>
        <taxon>Spermatophyta</taxon>
        <taxon>Magnoliopsida</taxon>
        <taxon>eudicotyledons</taxon>
        <taxon>Gunneridae</taxon>
        <taxon>Pentapetalae</taxon>
        <taxon>rosids</taxon>
        <taxon>malvids</taxon>
        <taxon>Malvales</taxon>
        <taxon>Malvaceae</taxon>
        <taxon>Malvoideae</taxon>
        <taxon>Gossypium</taxon>
    </lineage>
</organism>
<proteinExistence type="predicted"/>
<dbReference type="PANTHER" id="PTHR32108:SF9">
    <property type="entry name" value="REVERSE TRANSCRIPTASE RNASE H-LIKE DOMAIN-CONTAINING PROTEIN"/>
    <property type="match status" value="1"/>
</dbReference>
<dbReference type="Proteomes" id="UP000239757">
    <property type="component" value="Unassembled WGS sequence"/>
</dbReference>
<gene>
    <name evidence="2" type="ORF">GOBAR_AA08129</name>
</gene>
<reference evidence="2 3" key="1">
    <citation type="submission" date="2015-01" db="EMBL/GenBank/DDBJ databases">
        <title>Genome of allotetraploid Gossypium barbadense reveals genomic plasticity and fiber elongation in cotton evolution.</title>
        <authorList>
            <person name="Chen X."/>
            <person name="Liu X."/>
            <person name="Zhao B."/>
            <person name="Zheng H."/>
            <person name="Hu Y."/>
            <person name="Lu G."/>
            <person name="Yang C."/>
            <person name="Chen J."/>
            <person name="Shan C."/>
            <person name="Zhang L."/>
            <person name="Zhou Y."/>
            <person name="Wang L."/>
            <person name="Guo W."/>
            <person name="Bai Y."/>
            <person name="Ruan J."/>
            <person name="Shangguan X."/>
            <person name="Mao Y."/>
            <person name="Jiang J."/>
            <person name="Zhu Y."/>
            <person name="Lei J."/>
            <person name="Kang H."/>
            <person name="Chen S."/>
            <person name="He X."/>
            <person name="Wang R."/>
            <person name="Wang Y."/>
            <person name="Chen J."/>
            <person name="Wang L."/>
            <person name="Yu S."/>
            <person name="Wang B."/>
            <person name="Wei J."/>
            <person name="Song S."/>
            <person name="Lu X."/>
            <person name="Gao Z."/>
            <person name="Gu W."/>
            <person name="Deng X."/>
            <person name="Ma D."/>
            <person name="Wang S."/>
            <person name="Liang W."/>
            <person name="Fang L."/>
            <person name="Cai C."/>
            <person name="Zhu X."/>
            <person name="Zhou B."/>
            <person name="Zhang Y."/>
            <person name="Chen Z."/>
            <person name="Xu S."/>
            <person name="Zhu R."/>
            <person name="Wang S."/>
            <person name="Zhang T."/>
            <person name="Zhao G."/>
        </authorList>
    </citation>
    <scope>NUCLEOTIDE SEQUENCE [LARGE SCALE GENOMIC DNA]</scope>
    <source>
        <strain evidence="3">cv. Xinhai21</strain>
        <tissue evidence="2">Leaf</tissue>
    </source>
</reference>
<dbReference type="OrthoDB" id="1421375at2759"/>
<sequence>MPVNLHRETTTLTKMAANKKHRYDYEGLSSIKQLPLLKGIEMMPESSLQVGSKWGKMPKIGSVFIDSQSSGPPYSADRPLVIYYDAMREPLKPQMVIEVPSPFPYKDNKTVPWRYDVNIVTPEVEKSKAITEDVGEVGHFTRSGRCYSKEVEPVKKSSDSKQKGKTVMHEVEVE</sequence>